<feature type="transmembrane region" description="Helical" evidence="8">
    <location>
        <begin position="550"/>
        <end position="575"/>
    </location>
</feature>
<dbReference type="PANTHER" id="PTHR11654">
    <property type="entry name" value="OLIGOPEPTIDE TRANSPORTER-RELATED"/>
    <property type="match status" value="1"/>
</dbReference>
<dbReference type="PROSITE" id="PS01023">
    <property type="entry name" value="PTR2_2"/>
    <property type="match status" value="1"/>
</dbReference>
<dbReference type="InterPro" id="IPR036259">
    <property type="entry name" value="MFS_trans_sf"/>
</dbReference>
<dbReference type="PROSITE" id="PS01022">
    <property type="entry name" value="PTR2_1"/>
    <property type="match status" value="1"/>
</dbReference>
<feature type="compositionally biased region" description="Polar residues" evidence="7">
    <location>
        <begin position="1"/>
        <end position="12"/>
    </location>
</feature>
<gene>
    <name evidence="9" type="ORF">R1flu_001257</name>
</gene>
<feature type="compositionally biased region" description="Basic and acidic residues" evidence="7">
    <location>
        <begin position="638"/>
        <end position="650"/>
    </location>
</feature>
<dbReference type="Gene3D" id="1.20.1250.20">
    <property type="entry name" value="MFS general substrate transporter like domains"/>
    <property type="match status" value="1"/>
</dbReference>
<keyword evidence="10" id="KW-1185">Reference proteome</keyword>
<comment type="subcellular location">
    <subcellularLocation>
        <location evidence="1 6">Membrane</location>
        <topology evidence="1 6">Multi-pass membrane protein</topology>
    </subcellularLocation>
</comment>
<evidence type="ECO:0000256" key="7">
    <source>
        <dbReference type="SAM" id="MobiDB-lite"/>
    </source>
</evidence>
<feature type="transmembrane region" description="Helical" evidence="8">
    <location>
        <begin position="263"/>
        <end position="283"/>
    </location>
</feature>
<comment type="caution">
    <text evidence="9">The sequence shown here is derived from an EMBL/GenBank/DDBJ whole genome shotgun (WGS) entry which is preliminary data.</text>
</comment>
<feature type="region of interest" description="Disordered" evidence="7">
    <location>
        <begin position="629"/>
        <end position="656"/>
    </location>
</feature>
<dbReference type="GO" id="GO:0016020">
    <property type="term" value="C:membrane"/>
    <property type="evidence" value="ECO:0007669"/>
    <property type="project" value="UniProtKB-SubCell"/>
</dbReference>
<accession>A0ABD1Y5R8</accession>
<evidence type="ECO:0000256" key="3">
    <source>
        <dbReference type="ARBA" id="ARBA00022692"/>
    </source>
</evidence>
<dbReference type="Proteomes" id="UP001605036">
    <property type="component" value="Unassembled WGS sequence"/>
</dbReference>
<evidence type="ECO:0000256" key="6">
    <source>
        <dbReference type="RuleBase" id="RU003755"/>
    </source>
</evidence>
<protein>
    <submittedName>
        <fullName evidence="9">Uncharacterized protein</fullName>
    </submittedName>
</protein>
<feature type="compositionally biased region" description="Basic and acidic residues" evidence="7">
    <location>
        <begin position="34"/>
        <end position="43"/>
    </location>
</feature>
<dbReference type="InterPro" id="IPR018456">
    <property type="entry name" value="PTR2_symporter_CS"/>
</dbReference>
<evidence type="ECO:0000256" key="4">
    <source>
        <dbReference type="ARBA" id="ARBA00022989"/>
    </source>
</evidence>
<feature type="transmembrane region" description="Helical" evidence="8">
    <location>
        <begin position="467"/>
        <end position="487"/>
    </location>
</feature>
<keyword evidence="5 8" id="KW-0472">Membrane</keyword>
<feature type="transmembrane region" description="Helical" evidence="8">
    <location>
        <begin position="93"/>
        <end position="112"/>
    </location>
</feature>
<dbReference type="InterPro" id="IPR000109">
    <property type="entry name" value="POT_fam"/>
</dbReference>
<dbReference type="SUPFAM" id="SSF103473">
    <property type="entry name" value="MFS general substrate transporter"/>
    <property type="match status" value="1"/>
</dbReference>
<keyword evidence="6" id="KW-0813">Transport</keyword>
<organism evidence="9 10">
    <name type="scientific">Riccia fluitans</name>
    <dbReference type="NCBI Taxonomy" id="41844"/>
    <lineage>
        <taxon>Eukaryota</taxon>
        <taxon>Viridiplantae</taxon>
        <taxon>Streptophyta</taxon>
        <taxon>Embryophyta</taxon>
        <taxon>Marchantiophyta</taxon>
        <taxon>Marchantiopsida</taxon>
        <taxon>Marchantiidae</taxon>
        <taxon>Marchantiales</taxon>
        <taxon>Ricciaceae</taxon>
        <taxon>Riccia</taxon>
    </lineage>
</organism>
<feature type="transmembrane region" description="Helical" evidence="8">
    <location>
        <begin position="391"/>
        <end position="412"/>
    </location>
</feature>
<dbReference type="EMBL" id="JBHFFA010000006">
    <property type="protein sequence ID" value="KAL2621052.1"/>
    <property type="molecule type" value="Genomic_DNA"/>
</dbReference>
<evidence type="ECO:0000256" key="2">
    <source>
        <dbReference type="ARBA" id="ARBA00005982"/>
    </source>
</evidence>
<feature type="transmembrane region" description="Helical" evidence="8">
    <location>
        <begin position="150"/>
        <end position="169"/>
    </location>
</feature>
<proteinExistence type="inferred from homology"/>
<sequence>MAVLPSSTTTAGFNEDGGERPTAPMSADATANDNEGRVSEEGSVRTRRIMKFELSEYTLDGSVDLKGNPAVRAKTGGWKACPFILGNEVCERLAYYGIAINLVVYLTSVLHQGTSKAATNVNNWSGTCYITPLIGGFVADAFLGRYWTIAVFSSIYLIGMVLLTLSAALPSLKPNSCPSDSDACVPASSAQLAVFYLSLYLVALGTGGIKPCVSSFGADQFDDTHDKERARKTSFFNWFYFSINVGALISASALVYIQTNVGWGWGFGIPAVAMGLAIGSFFFGTPLYRHQKPGGSPLTRIAQVLVASVRKWSIRVPTDHHDLNEVHDKESAIQGSRKIRHTNAYRFLDKAATPGPNDLKMVKEQSLTSPWRLVTVTQVEEVKILIRMAPIWLATIVFSTVYAQMSTLFVIQGKRMNTSMGPNFKIPAASLNIFDTLSIIFWVPIYDRLLVPLVRRYTEHVRGFTQVQRMGIGLFISVFSMVAAAVVEIERLRIAKDKGLLDNDTAEVPMSIFWQIPQYFLVGAAEVFTFIGQLEFFYDQAPDAMRSLSSALSLTTVALGNYLSSLLVTIITSITERNGNPGWIPDNINRGHIDYFFWLLAALSFLNLCFYLICAHFYRYKRVYAEVDEDDETAPRPPEYRSKREDDEQPRPAIES</sequence>
<comment type="similarity">
    <text evidence="2 6">Belongs to the major facilitator superfamily. Proton-dependent oligopeptide transporter (POT/PTR) (TC 2.A.17) family.</text>
</comment>
<evidence type="ECO:0000256" key="1">
    <source>
        <dbReference type="ARBA" id="ARBA00004141"/>
    </source>
</evidence>
<dbReference type="Pfam" id="PF00854">
    <property type="entry name" value="PTR2"/>
    <property type="match status" value="1"/>
</dbReference>
<evidence type="ECO:0000313" key="9">
    <source>
        <dbReference type="EMBL" id="KAL2621052.1"/>
    </source>
</evidence>
<evidence type="ECO:0000313" key="10">
    <source>
        <dbReference type="Proteomes" id="UP001605036"/>
    </source>
</evidence>
<feature type="transmembrane region" description="Helical" evidence="8">
    <location>
        <begin position="124"/>
        <end position="143"/>
    </location>
</feature>
<keyword evidence="3 6" id="KW-0812">Transmembrane</keyword>
<evidence type="ECO:0000256" key="5">
    <source>
        <dbReference type="ARBA" id="ARBA00023136"/>
    </source>
</evidence>
<name>A0ABD1Y5R8_9MARC</name>
<feature type="transmembrane region" description="Helical" evidence="8">
    <location>
        <begin position="235"/>
        <end position="257"/>
    </location>
</feature>
<keyword evidence="4 8" id="KW-1133">Transmembrane helix</keyword>
<feature type="transmembrane region" description="Helical" evidence="8">
    <location>
        <begin position="595"/>
        <end position="614"/>
    </location>
</feature>
<feature type="transmembrane region" description="Helical" evidence="8">
    <location>
        <begin position="519"/>
        <end position="538"/>
    </location>
</feature>
<feature type="region of interest" description="Disordered" evidence="7">
    <location>
        <begin position="1"/>
        <end position="43"/>
    </location>
</feature>
<evidence type="ECO:0000256" key="8">
    <source>
        <dbReference type="SAM" id="Phobius"/>
    </source>
</evidence>
<reference evidence="9 10" key="1">
    <citation type="submission" date="2024-09" db="EMBL/GenBank/DDBJ databases">
        <title>Chromosome-scale assembly of Riccia fluitans.</title>
        <authorList>
            <person name="Paukszto L."/>
            <person name="Sawicki J."/>
            <person name="Karawczyk K."/>
            <person name="Piernik-Szablinska J."/>
            <person name="Szczecinska M."/>
            <person name="Mazdziarz M."/>
        </authorList>
    </citation>
    <scope>NUCLEOTIDE SEQUENCE [LARGE SCALE GENOMIC DNA]</scope>
    <source>
        <strain evidence="9">Rf_01</strain>
        <tissue evidence="9">Aerial parts of the thallus</tissue>
    </source>
</reference>
<feature type="transmembrane region" description="Helical" evidence="8">
    <location>
        <begin position="424"/>
        <end position="446"/>
    </location>
</feature>
<feature type="transmembrane region" description="Helical" evidence="8">
    <location>
        <begin position="189"/>
        <end position="209"/>
    </location>
</feature>
<dbReference type="AlphaFoldDB" id="A0ABD1Y5R8"/>